<dbReference type="Proteomes" id="UP001178507">
    <property type="component" value="Unassembled WGS sequence"/>
</dbReference>
<evidence type="ECO:0000256" key="1">
    <source>
        <dbReference type="SAM" id="MobiDB-lite"/>
    </source>
</evidence>
<dbReference type="EMBL" id="CAUJNA010003246">
    <property type="protein sequence ID" value="CAJ1396885.1"/>
    <property type="molecule type" value="Genomic_DNA"/>
</dbReference>
<evidence type="ECO:0000313" key="2">
    <source>
        <dbReference type="EMBL" id="CAJ1396885.1"/>
    </source>
</evidence>
<comment type="caution">
    <text evidence="2">The sequence shown here is derived from an EMBL/GenBank/DDBJ whole genome shotgun (WGS) entry which is preliminary data.</text>
</comment>
<protein>
    <submittedName>
        <fullName evidence="2">Uncharacterized protein</fullName>
    </submittedName>
</protein>
<organism evidence="2 3">
    <name type="scientific">Effrenium voratum</name>
    <dbReference type="NCBI Taxonomy" id="2562239"/>
    <lineage>
        <taxon>Eukaryota</taxon>
        <taxon>Sar</taxon>
        <taxon>Alveolata</taxon>
        <taxon>Dinophyceae</taxon>
        <taxon>Suessiales</taxon>
        <taxon>Symbiodiniaceae</taxon>
        <taxon>Effrenium</taxon>
    </lineage>
</organism>
<evidence type="ECO:0000313" key="3">
    <source>
        <dbReference type="Proteomes" id="UP001178507"/>
    </source>
</evidence>
<dbReference type="AlphaFoldDB" id="A0AA36J1N8"/>
<name>A0AA36J1N8_9DINO</name>
<gene>
    <name evidence="2" type="ORF">EVOR1521_LOCUS21013</name>
</gene>
<proteinExistence type="predicted"/>
<accession>A0AA36J1N8</accession>
<keyword evidence="3" id="KW-1185">Reference proteome</keyword>
<reference evidence="2" key="1">
    <citation type="submission" date="2023-08" db="EMBL/GenBank/DDBJ databases">
        <authorList>
            <person name="Chen Y."/>
            <person name="Shah S."/>
            <person name="Dougan E. K."/>
            <person name="Thang M."/>
            <person name="Chan C."/>
        </authorList>
    </citation>
    <scope>NUCLEOTIDE SEQUENCE</scope>
</reference>
<feature type="region of interest" description="Disordered" evidence="1">
    <location>
        <begin position="58"/>
        <end position="88"/>
    </location>
</feature>
<sequence>MLQFVRGTTPAMAKSELFQVIEEEQGHNFDYRMGLEIAHQKKAKGLRAKIEKIEEKIPEKAEEKGSSSWEMTSVPKRHPKDVLLQPDRRLHEKHVRKLDSFLLGVESSPKVLVDSVNEKRKQSYEQEDCMSL</sequence>